<dbReference type="GO" id="GO:0006098">
    <property type="term" value="P:pentose-phosphate shunt"/>
    <property type="evidence" value="ECO:0007669"/>
    <property type="project" value="UniProtKB-UniRule"/>
</dbReference>
<evidence type="ECO:0000256" key="5">
    <source>
        <dbReference type="ARBA" id="ARBA00003518"/>
    </source>
</evidence>
<keyword evidence="10" id="KW-0479">Metal-binding</keyword>
<dbReference type="SUPFAM" id="SSF51569">
    <property type="entry name" value="Aldolase"/>
    <property type="match status" value="1"/>
</dbReference>
<dbReference type="CDD" id="cd07033">
    <property type="entry name" value="TPP_PYR_DXS_TK_like"/>
    <property type="match status" value="1"/>
</dbReference>
<dbReference type="GO" id="GO:0005737">
    <property type="term" value="C:cytoplasm"/>
    <property type="evidence" value="ECO:0007669"/>
    <property type="project" value="UniProtKB-SubCell"/>
</dbReference>
<dbReference type="InterPro" id="IPR029061">
    <property type="entry name" value="THDP-binding"/>
</dbReference>
<evidence type="ECO:0000256" key="6">
    <source>
        <dbReference type="ARBA" id="ARBA00007131"/>
    </source>
</evidence>
<dbReference type="NCBIfam" id="TIGR00876">
    <property type="entry name" value="tal_mycobact"/>
    <property type="match status" value="1"/>
</dbReference>
<keyword evidence="16" id="KW-0570">Pentose shunt</keyword>
<organism evidence="19 20">
    <name type="scientific">Sulfurimicrobium lacus</name>
    <dbReference type="NCBI Taxonomy" id="2715678"/>
    <lineage>
        <taxon>Bacteria</taxon>
        <taxon>Pseudomonadati</taxon>
        <taxon>Pseudomonadota</taxon>
        <taxon>Betaproteobacteria</taxon>
        <taxon>Nitrosomonadales</taxon>
        <taxon>Sulfuricellaceae</taxon>
        <taxon>Sulfurimicrobium</taxon>
    </lineage>
</organism>
<evidence type="ECO:0000256" key="4">
    <source>
        <dbReference type="ARBA" id="ARBA00001964"/>
    </source>
</evidence>
<protein>
    <recommendedName>
        <fullName evidence="16 17">Transaldolase</fullName>
        <ecNumber evidence="16 17">2.2.1.2</ecNumber>
    </recommendedName>
</protein>
<evidence type="ECO:0000256" key="1">
    <source>
        <dbReference type="ARBA" id="ARBA00001913"/>
    </source>
</evidence>
<evidence type="ECO:0000256" key="17">
    <source>
        <dbReference type="NCBIfam" id="TIGR00876"/>
    </source>
</evidence>
<dbReference type="InterPro" id="IPR005475">
    <property type="entry name" value="Transketolase-like_Pyr-bd"/>
</dbReference>
<comment type="similarity">
    <text evidence="6">Belongs to the transketolase family.</text>
</comment>
<dbReference type="GO" id="GO:0030976">
    <property type="term" value="F:thiamine pyrophosphate binding"/>
    <property type="evidence" value="ECO:0007669"/>
    <property type="project" value="TreeGrafter"/>
</dbReference>
<proteinExistence type="inferred from homology"/>
<comment type="pathway">
    <text evidence="16">Carbohydrate degradation; pentose phosphate pathway; D-glyceraldehyde 3-phosphate and beta-D-fructose 6-phosphate from D-ribose 5-phosphate and D-xylulose 5-phosphate (non-oxidative stage): step 2/3.</text>
</comment>
<dbReference type="Pfam" id="PF00456">
    <property type="entry name" value="Transketolase_N"/>
    <property type="match status" value="1"/>
</dbReference>
<dbReference type="Proteomes" id="UP000502260">
    <property type="component" value="Chromosome"/>
</dbReference>
<comment type="subcellular location">
    <subcellularLocation>
        <location evidence="16">Cytoplasm</location>
    </subcellularLocation>
</comment>
<dbReference type="InterPro" id="IPR013785">
    <property type="entry name" value="Aldolase_TIM"/>
</dbReference>
<dbReference type="Gene3D" id="3.40.50.920">
    <property type="match status" value="1"/>
</dbReference>
<dbReference type="Pfam" id="PF02780">
    <property type="entry name" value="Transketolase_C"/>
    <property type="match status" value="1"/>
</dbReference>
<dbReference type="InterPro" id="IPR009014">
    <property type="entry name" value="Transketo_C/PFOR_II"/>
</dbReference>
<dbReference type="PROSITE" id="PS00802">
    <property type="entry name" value="TRANSKETOLASE_2"/>
    <property type="match status" value="1"/>
</dbReference>
<dbReference type="NCBIfam" id="NF002881">
    <property type="entry name" value="PRK03343.1"/>
    <property type="match status" value="1"/>
</dbReference>
<comment type="similarity">
    <text evidence="7 16">Belongs to the transaldolase family. Type 2 subfamily.</text>
</comment>
<gene>
    <name evidence="16" type="primary">tal</name>
    <name evidence="19" type="ORF">SKTS_16270</name>
</gene>
<dbReference type="InterPro" id="IPR020826">
    <property type="entry name" value="Transketolase_BS"/>
</dbReference>
<evidence type="ECO:0000256" key="14">
    <source>
        <dbReference type="ARBA" id="ARBA00023270"/>
    </source>
</evidence>
<dbReference type="KEGG" id="slac:SKTS_16270"/>
<evidence type="ECO:0000256" key="12">
    <source>
        <dbReference type="ARBA" id="ARBA00022842"/>
    </source>
</evidence>
<dbReference type="InterPro" id="IPR004732">
    <property type="entry name" value="Transaldolase_2"/>
</dbReference>
<feature type="active site" description="Schiff-base intermediate with substrate" evidence="16">
    <location>
        <position position="140"/>
    </location>
</feature>
<dbReference type="RefSeq" id="WP_173063077.1">
    <property type="nucleotide sequence ID" value="NZ_AP022853.1"/>
</dbReference>
<evidence type="ECO:0000256" key="9">
    <source>
        <dbReference type="ARBA" id="ARBA00022679"/>
    </source>
</evidence>
<dbReference type="SUPFAM" id="SSF52518">
    <property type="entry name" value="Thiamin diphosphate-binding fold (THDP-binding)"/>
    <property type="match status" value="2"/>
</dbReference>
<comment type="function">
    <text evidence="5 16">Transaldolase is important for the balance of metabolites in the pentose-phosphate pathway.</text>
</comment>
<evidence type="ECO:0000259" key="18">
    <source>
        <dbReference type="SMART" id="SM00861"/>
    </source>
</evidence>
<dbReference type="EMBL" id="AP022853">
    <property type="protein sequence ID" value="BCB26741.1"/>
    <property type="molecule type" value="Genomic_DNA"/>
</dbReference>
<dbReference type="GO" id="GO:0004802">
    <property type="term" value="F:transketolase activity"/>
    <property type="evidence" value="ECO:0007669"/>
    <property type="project" value="TreeGrafter"/>
</dbReference>
<feature type="domain" description="Transketolase-like pyrimidine-binding" evidence="18">
    <location>
        <begin position="679"/>
        <end position="843"/>
    </location>
</feature>
<evidence type="ECO:0000256" key="15">
    <source>
        <dbReference type="ARBA" id="ARBA00048810"/>
    </source>
</evidence>
<evidence type="ECO:0000256" key="3">
    <source>
        <dbReference type="ARBA" id="ARBA00001946"/>
    </source>
</evidence>
<keyword evidence="14 16" id="KW-0704">Schiff base</keyword>
<dbReference type="CDD" id="cd00955">
    <property type="entry name" value="Transaldolase_like"/>
    <property type="match status" value="1"/>
</dbReference>
<dbReference type="InterPro" id="IPR001585">
    <property type="entry name" value="TAL/FSA"/>
</dbReference>
<name>A0A6F8VC73_9PROT</name>
<dbReference type="SUPFAM" id="SSF52922">
    <property type="entry name" value="TK C-terminal domain-like"/>
    <property type="match status" value="1"/>
</dbReference>
<dbReference type="PANTHER" id="PTHR43195:SF1">
    <property type="entry name" value="FI06132P-RELATED"/>
    <property type="match status" value="1"/>
</dbReference>
<comment type="cofactor">
    <cofactor evidence="3">
        <name>Mg(2+)</name>
        <dbReference type="ChEBI" id="CHEBI:18420"/>
    </cofactor>
</comment>
<comment type="catalytic activity">
    <reaction evidence="15 16">
        <text>D-sedoheptulose 7-phosphate + D-glyceraldehyde 3-phosphate = D-erythrose 4-phosphate + beta-D-fructose 6-phosphate</text>
        <dbReference type="Rhea" id="RHEA:17053"/>
        <dbReference type="ChEBI" id="CHEBI:16897"/>
        <dbReference type="ChEBI" id="CHEBI:57483"/>
        <dbReference type="ChEBI" id="CHEBI:57634"/>
        <dbReference type="ChEBI" id="CHEBI:59776"/>
        <dbReference type="EC" id="2.2.1.2"/>
    </reaction>
</comment>
<keyword evidence="12" id="KW-0460">Magnesium</keyword>
<comment type="cofactor">
    <cofactor evidence="1">
        <name>Ca(2+)</name>
        <dbReference type="ChEBI" id="CHEBI:29108"/>
    </cofactor>
</comment>
<keyword evidence="20" id="KW-1185">Reference proteome</keyword>
<sequence>MENSLVQLHGHGQSYWIDDLTRNMLRTGELQRQVEEQNLCGVTSNPSIFGKAIAQGREYEEQIRHATEAGCSVNETYEQIVTADVRAACDILLPVFERTAGADGFVSLEVSPHLAHDTQGSIQEARRLHAMVARPNLLIKIPGTAAGVPAVEQLVFEGVNVNITLLFAVENYEAVALAYLRALKRRLEAGLTLDTVASVASFFLSRIDMLVDQLLAQRILAADARRTETGPACLLGKAAIANAKFAYQSFRRIVDSDEWKALASNGARPQRMLWASTSTKNPAYRDVMYVEPLIGLYTVNTMPEETIAAFLDHGKVADTVEIGVDEARQVLRNIEMSGISFRQVTQQLENEGVQKFIDAYDGLLQTLAGKREKYLHAQGSAPLEEMARKLRRLVIRMTTQAGSGHPTSCLSCADIVSALFFREMRWDPRDPKARNVDTFLLSKGHAAPILWAALHEAGAIGEDPMSLRSIDSTLEGHPTPNNPWVKVATGSLGQGLSAGNGIALANRLDGIDARVYCLLGDGECSEGSVWEAAQFASLHKLSSLVAIVDVNGLGQSGPAPYAHDTSVLARRFQSFGWKTIEIDGHDMADILYALQRARDGGPTAIVARTEKGKGVSFLESAAGWHGKPLDAGQMKAALEELGEAHIRLEVESRRTGPFEAPEGSVAPRIQLGYNKGEMVATRDGYGRALLKLGALHPEIVVLDSEVRESTRAKEFADAYPERFFECYIAEQNMVGAALGLAVSGKLPFASTFACFLTRAFDFIRMAGHSRPPGLVFCGSHAGVSIGQDGPSQMGLEDLAMFRAVHGTTILYPCDAVSAERVTEEAAGTPGIVYLRTTRGKTAVIYDNDERFPVGGSKTLRTSPQDAFTLIAAGITVHEALAAHRELSDMGIVTRVIDAYSVKPLDIDVLAKASRETAALIVVEDHWIDGGLGDAVAAAVPHAPVHRLAIRDEPRSGSEDELLERYGISRAAIVNKVLALAGR</sequence>
<evidence type="ECO:0000256" key="11">
    <source>
        <dbReference type="ARBA" id="ARBA00022837"/>
    </source>
</evidence>
<dbReference type="InterPro" id="IPR005474">
    <property type="entry name" value="Transketolase_N"/>
</dbReference>
<dbReference type="SMART" id="SM00861">
    <property type="entry name" value="Transket_pyr"/>
    <property type="match status" value="1"/>
</dbReference>
<dbReference type="NCBIfam" id="NF004559">
    <property type="entry name" value="PRK05899.2-5"/>
    <property type="match status" value="1"/>
</dbReference>
<comment type="cofactor">
    <cofactor evidence="4">
        <name>thiamine diphosphate</name>
        <dbReference type="ChEBI" id="CHEBI:58937"/>
    </cofactor>
</comment>
<dbReference type="InterPro" id="IPR033248">
    <property type="entry name" value="Transketolase_C"/>
</dbReference>
<keyword evidence="9 16" id="KW-0808">Transferase</keyword>
<dbReference type="Pfam" id="PF02779">
    <property type="entry name" value="Transket_pyr"/>
    <property type="match status" value="1"/>
</dbReference>
<dbReference type="Gene3D" id="3.20.20.70">
    <property type="entry name" value="Aldolase class I"/>
    <property type="match status" value="1"/>
</dbReference>
<dbReference type="PROSITE" id="PS00958">
    <property type="entry name" value="TRANSALDOLASE_2"/>
    <property type="match status" value="1"/>
</dbReference>
<dbReference type="AlphaFoldDB" id="A0A6F8VC73"/>
<evidence type="ECO:0000256" key="2">
    <source>
        <dbReference type="ARBA" id="ARBA00001936"/>
    </source>
</evidence>
<evidence type="ECO:0000256" key="13">
    <source>
        <dbReference type="ARBA" id="ARBA00023052"/>
    </source>
</evidence>
<reference evidence="20" key="1">
    <citation type="submission" date="2020-03" db="EMBL/GenBank/DDBJ databases">
        <title>Complete genome sequence of sulfur-oxidizing bacterium skT11.</title>
        <authorList>
            <person name="Kanda M."/>
            <person name="Kojima H."/>
            <person name="Fukui M."/>
        </authorList>
    </citation>
    <scope>NUCLEOTIDE SEQUENCE [LARGE SCALE GENOMIC DNA]</scope>
    <source>
        <strain evidence="20">skT11</strain>
    </source>
</reference>
<dbReference type="PANTHER" id="PTHR43195">
    <property type="entry name" value="TRANSKETOLASE"/>
    <property type="match status" value="1"/>
</dbReference>
<dbReference type="Gene3D" id="3.40.50.970">
    <property type="match status" value="2"/>
</dbReference>
<keyword evidence="13" id="KW-0786">Thiamine pyrophosphate</keyword>
<dbReference type="EC" id="2.2.1.2" evidence="16 17"/>
<dbReference type="FunFam" id="3.40.50.970:FF:000129">
    <property type="entry name" value="Transketolase"/>
    <property type="match status" value="1"/>
</dbReference>
<evidence type="ECO:0000313" key="19">
    <source>
        <dbReference type="EMBL" id="BCB26741.1"/>
    </source>
</evidence>
<evidence type="ECO:0000256" key="16">
    <source>
        <dbReference type="HAMAP-Rule" id="MF_00493"/>
    </source>
</evidence>
<dbReference type="GO" id="GO:0004801">
    <property type="term" value="F:transaldolase activity"/>
    <property type="evidence" value="ECO:0007669"/>
    <property type="project" value="UniProtKB-UniRule"/>
</dbReference>
<dbReference type="HAMAP" id="MF_00493">
    <property type="entry name" value="Transaldolase_2"/>
    <property type="match status" value="1"/>
</dbReference>
<dbReference type="UniPathway" id="UPA00115">
    <property type="reaction ID" value="UER00414"/>
</dbReference>
<keyword evidence="16" id="KW-0963">Cytoplasm</keyword>
<dbReference type="InterPro" id="IPR051424">
    <property type="entry name" value="Transketolase-like"/>
</dbReference>
<dbReference type="GO" id="GO:0046872">
    <property type="term" value="F:metal ion binding"/>
    <property type="evidence" value="ECO:0007669"/>
    <property type="project" value="UniProtKB-KW"/>
</dbReference>
<evidence type="ECO:0000313" key="20">
    <source>
        <dbReference type="Proteomes" id="UP000502260"/>
    </source>
</evidence>
<evidence type="ECO:0000256" key="10">
    <source>
        <dbReference type="ARBA" id="ARBA00022723"/>
    </source>
</evidence>
<comment type="subunit">
    <text evidence="8">Homodimer.</text>
</comment>
<dbReference type="PROSITE" id="PS01054">
    <property type="entry name" value="TRANSALDOLASE_1"/>
    <property type="match status" value="1"/>
</dbReference>
<evidence type="ECO:0000256" key="7">
    <source>
        <dbReference type="ARBA" id="ARBA00008426"/>
    </source>
</evidence>
<dbReference type="Pfam" id="PF00923">
    <property type="entry name" value="TAL_FSA"/>
    <property type="match status" value="1"/>
</dbReference>
<keyword evidence="11" id="KW-0106">Calcium</keyword>
<evidence type="ECO:0000256" key="8">
    <source>
        <dbReference type="ARBA" id="ARBA00011738"/>
    </source>
</evidence>
<comment type="cofactor">
    <cofactor evidence="2">
        <name>Mn(2+)</name>
        <dbReference type="ChEBI" id="CHEBI:29035"/>
    </cofactor>
</comment>
<dbReference type="CDD" id="cd02012">
    <property type="entry name" value="TPP_TK"/>
    <property type="match status" value="1"/>
</dbReference>
<dbReference type="InterPro" id="IPR018225">
    <property type="entry name" value="Transaldolase_AS"/>
</dbReference>
<accession>A0A6F8VC73</accession>
<dbReference type="GO" id="GO:0005975">
    <property type="term" value="P:carbohydrate metabolic process"/>
    <property type="evidence" value="ECO:0007669"/>
    <property type="project" value="InterPro"/>
</dbReference>